<feature type="domain" description="Mandelate racemase/muconate lactonizing enzyme C-terminal" evidence="4">
    <location>
        <begin position="131"/>
        <end position="241"/>
    </location>
</feature>
<evidence type="ECO:0000313" key="5">
    <source>
        <dbReference type="EMBL" id="CAA9568265.1"/>
    </source>
</evidence>
<dbReference type="PANTHER" id="PTHR13794">
    <property type="entry name" value="ENOLASE SUPERFAMILY, MANDELATE RACEMASE"/>
    <property type="match status" value="1"/>
</dbReference>
<dbReference type="Gene3D" id="3.20.20.120">
    <property type="entry name" value="Enolase-like C-terminal domain"/>
    <property type="match status" value="1"/>
</dbReference>
<dbReference type="InterPro" id="IPR013341">
    <property type="entry name" value="Mandelate_racemase_N_dom"/>
</dbReference>
<evidence type="ECO:0000259" key="4">
    <source>
        <dbReference type="SMART" id="SM00922"/>
    </source>
</evidence>
<dbReference type="Pfam" id="PF02746">
    <property type="entry name" value="MR_MLE_N"/>
    <property type="match status" value="1"/>
</dbReference>
<dbReference type="InterPro" id="IPR046945">
    <property type="entry name" value="RHMD-like"/>
</dbReference>
<dbReference type="CDD" id="cd03316">
    <property type="entry name" value="MR_like"/>
    <property type="match status" value="1"/>
</dbReference>
<dbReference type="GO" id="GO:0000287">
    <property type="term" value="F:magnesium ion binding"/>
    <property type="evidence" value="ECO:0007669"/>
    <property type="project" value="TreeGrafter"/>
</dbReference>
<dbReference type="SUPFAM" id="SSF54826">
    <property type="entry name" value="Enolase N-terminal domain-like"/>
    <property type="match status" value="1"/>
</dbReference>
<accession>A0A6J4V3W9</accession>
<keyword evidence="2" id="KW-0479">Metal-binding</keyword>
<dbReference type="EMBL" id="CADCWM010000549">
    <property type="protein sequence ID" value="CAA9568265.1"/>
    <property type="molecule type" value="Genomic_DNA"/>
</dbReference>
<dbReference type="InterPro" id="IPR036849">
    <property type="entry name" value="Enolase-like_C_sf"/>
</dbReference>
<dbReference type="AlphaFoldDB" id="A0A6J4V3W9"/>
<dbReference type="InterPro" id="IPR013342">
    <property type="entry name" value="Mandelate_racemase_C"/>
</dbReference>
<dbReference type="SFLD" id="SFLDS00001">
    <property type="entry name" value="Enolase"/>
    <property type="match status" value="1"/>
</dbReference>
<dbReference type="GO" id="GO:0016052">
    <property type="term" value="P:carbohydrate catabolic process"/>
    <property type="evidence" value="ECO:0007669"/>
    <property type="project" value="TreeGrafter"/>
</dbReference>
<comment type="cofactor">
    <cofactor evidence="1">
        <name>Mg(2+)</name>
        <dbReference type="ChEBI" id="CHEBI:18420"/>
    </cofactor>
</comment>
<dbReference type="PANTHER" id="PTHR13794:SF58">
    <property type="entry name" value="MITOCHONDRIAL ENOLASE SUPERFAMILY MEMBER 1"/>
    <property type="match status" value="1"/>
</dbReference>
<organism evidence="5">
    <name type="scientific">uncultured Thermomicrobiales bacterium</name>
    <dbReference type="NCBI Taxonomy" id="1645740"/>
    <lineage>
        <taxon>Bacteria</taxon>
        <taxon>Pseudomonadati</taxon>
        <taxon>Thermomicrobiota</taxon>
        <taxon>Thermomicrobia</taxon>
        <taxon>Thermomicrobiales</taxon>
        <taxon>environmental samples</taxon>
    </lineage>
</organism>
<dbReference type="SMART" id="SM00922">
    <property type="entry name" value="MR_MLE"/>
    <property type="match status" value="1"/>
</dbReference>
<dbReference type="InterPro" id="IPR029065">
    <property type="entry name" value="Enolase_C-like"/>
</dbReference>
<evidence type="ECO:0000256" key="1">
    <source>
        <dbReference type="ARBA" id="ARBA00001946"/>
    </source>
</evidence>
<gene>
    <name evidence="5" type="ORF">AVDCRST_MAG88-2093</name>
</gene>
<evidence type="ECO:0000256" key="2">
    <source>
        <dbReference type="ARBA" id="ARBA00022723"/>
    </source>
</evidence>
<name>A0A6J4V3W9_9BACT</name>
<protein>
    <recommendedName>
        <fullName evidence="4">Mandelate racemase/muconate lactonizing enzyme C-terminal domain-containing protein</fullName>
    </recommendedName>
</protein>
<dbReference type="SUPFAM" id="SSF51604">
    <property type="entry name" value="Enolase C-terminal domain-like"/>
    <property type="match status" value="1"/>
</dbReference>
<keyword evidence="3" id="KW-0460">Magnesium</keyword>
<evidence type="ECO:0000256" key="3">
    <source>
        <dbReference type="ARBA" id="ARBA00022842"/>
    </source>
</evidence>
<dbReference type="GO" id="GO:0016836">
    <property type="term" value="F:hydro-lyase activity"/>
    <property type="evidence" value="ECO:0007669"/>
    <property type="project" value="TreeGrafter"/>
</dbReference>
<dbReference type="Pfam" id="PF13378">
    <property type="entry name" value="MR_MLE_C"/>
    <property type="match status" value="1"/>
</dbReference>
<dbReference type="Gene3D" id="3.30.390.10">
    <property type="entry name" value="Enolase-like, N-terminal domain"/>
    <property type="match status" value="1"/>
</dbReference>
<sequence>MKITDIQTFQLTGPDLSTPVKPAWAPGSTWTRWGGTVVKVFTDEGIVGLGSPGYASAPVIDQWLKPQLIGQDPFALERHARLFRGANAAWGIEIALWDIIGKACGQPLYKLWGGFRDRVPAYASFIEVRGPEQRAADVQARAAEGWRAVKLRLHDWTMAEDIAQVEAVRRAVGDDFTIMVDANQAQQPGTPQPDPGPVWTYERALRTARELERLGVVWLEEPLDRYDFEGLTRLCAAVEILIAGGENNRGLHEYRWLIEQGCYDVLQPEAMVGETMTQIRKACAYAEMHRKLCAPHHGGGGLGFVAHLHLCAAIPNCPFVEVFHEPPGLDSDRFQWYLTEPIALDPADGCMAMPQGPGLGVEIDEEKLQRYAVDYTPSRG</sequence>
<reference evidence="5" key="1">
    <citation type="submission" date="2020-02" db="EMBL/GenBank/DDBJ databases">
        <authorList>
            <person name="Meier V. D."/>
        </authorList>
    </citation>
    <scope>NUCLEOTIDE SEQUENCE</scope>
    <source>
        <strain evidence="5">AVDCRST_MAG88</strain>
    </source>
</reference>
<proteinExistence type="predicted"/>
<dbReference type="InterPro" id="IPR029017">
    <property type="entry name" value="Enolase-like_N"/>
</dbReference>